<dbReference type="InterPro" id="IPR032193">
    <property type="entry name" value="CNOT1_TTP_bind"/>
</dbReference>
<dbReference type="Gramene" id="ABO97041">
    <property type="protein sequence ID" value="ABO97041"/>
    <property type="gene ID" value="OSTLU_32751"/>
</dbReference>
<dbReference type="RefSeq" id="XP_001418748.1">
    <property type="nucleotide sequence ID" value="XM_001418711.1"/>
</dbReference>
<dbReference type="STRING" id="436017.A4S0H7"/>
<dbReference type="EMBL" id="CP000587">
    <property type="protein sequence ID" value="ABO97041.1"/>
    <property type="molecule type" value="Genomic_DNA"/>
</dbReference>
<feature type="compositionally biased region" description="Low complexity" evidence="6">
    <location>
        <begin position="662"/>
        <end position="671"/>
    </location>
</feature>
<feature type="compositionally biased region" description="Pro residues" evidence="6">
    <location>
        <begin position="652"/>
        <end position="661"/>
    </location>
</feature>
<dbReference type="FunFam" id="1.25.40.800:FF:000001">
    <property type="entry name" value="CCR4-NOT transcription complex subunit 1"/>
    <property type="match status" value="1"/>
</dbReference>
<feature type="domain" description="CCR4-NOT transcription complex subunit 1 CAF1-binding" evidence="9">
    <location>
        <begin position="722"/>
        <end position="944"/>
    </location>
</feature>
<feature type="compositionally biased region" description="Gly residues" evidence="6">
    <location>
        <begin position="626"/>
        <end position="636"/>
    </location>
</feature>
<dbReference type="GO" id="GO:0017148">
    <property type="term" value="P:negative regulation of translation"/>
    <property type="evidence" value="ECO:0007669"/>
    <property type="project" value="InterPro"/>
</dbReference>
<dbReference type="GO" id="GO:0005634">
    <property type="term" value="C:nucleus"/>
    <property type="evidence" value="ECO:0007669"/>
    <property type="project" value="UniProtKB-SubCell"/>
</dbReference>
<dbReference type="InterPro" id="IPR040398">
    <property type="entry name" value="Not1"/>
</dbReference>
<evidence type="ECO:0000256" key="3">
    <source>
        <dbReference type="ARBA" id="ARBA00023015"/>
    </source>
</evidence>
<keyword evidence="5" id="KW-0539">Nucleus</keyword>
<feature type="region of interest" description="Disordered" evidence="6">
    <location>
        <begin position="624"/>
        <end position="671"/>
    </location>
</feature>
<feature type="domain" description="CCR4-NOT transcription complex subunit 1 HEAT repeat" evidence="11">
    <location>
        <begin position="256"/>
        <end position="395"/>
    </location>
</feature>
<feature type="domain" description="CCR4-NOT transcription complex subunit 1" evidence="8">
    <location>
        <begin position="1019"/>
        <end position="1163"/>
    </location>
</feature>
<gene>
    <name evidence="12" type="ORF">OSTLU_32751</name>
</gene>
<evidence type="ECO:0008006" key="14">
    <source>
        <dbReference type="Google" id="ProtNLM"/>
    </source>
</evidence>
<evidence type="ECO:0000259" key="9">
    <source>
        <dbReference type="Pfam" id="PF16415"/>
    </source>
</evidence>
<dbReference type="FunFam" id="1.25.40.840:FF:000003">
    <property type="entry name" value="Transcription regulator"/>
    <property type="match status" value="1"/>
</dbReference>
<dbReference type="GO" id="GO:0030015">
    <property type="term" value="C:CCR4-NOT core complex"/>
    <property type="evidence" value="ECO:0007669"/>
    <property type="project" value="InterPro"/>
</dbReference>
<dbReference type="GO" id="GO:0000289">
    <property type="term" value="P:nuclear-transcribed mRNA poly(A) tail shortening"/>
    <property type="evidence" value="ECO:0007669"/>
    <property type="project" value="UniProtKB-ARBA"/>
</dbReference>
<keyword evidence="4" id="KW-0804">Transcription</keyword>
<protein>
    <recommendedName>
        <fullName evidence="14">CCR4-NOT transcription complex subunit 1</fullName>
    </recommendedName>
</protein>
<feature type="domain" description="CCR4-Not complex component Not1 C-terminal" evidence="7">
    <location>
        <begin position="1438"/>
        <end position="1797"/>
    </location>
</feature>
<evidence type="ECO:0000259" key="11">
    <source>
        <dbReference type="Pfam" id="PF16418"/>
    </source>
</evidence>
<dbReference type="GO" id="GO:0010494">
    <property type="term" value="C:cytoplasmic stress granule"/>
    <property type="evidence" value="ECO:0007669"/>
    <property type="project" value="EnsemblPlants"/>
</dbReference>
<dbReference type="Gene3D" id="1.25.40.840">
    <property type="entry name" value="CCR4-NOT transcription complex subunit 1 TTP binding domain"/>
    <property type="match status" value="1"/>
</dbReference>
<evidence type="ECO:0000256" key="6">
    <source>
        <dbReference type="SAM" id="MobiDB-lite"/>
    </source>
</evidence>
<evidence type="ECO:0000259" key="8">
    <source>
        <dbReference type="Pfam" id="PF12842"/>
    </source>
</evidence>
<evidence type="ECO:0000256" key="1">
    <source>
        <dbReference type="ARBA" id="ARBA00004123"/>
    </source>
</evidence>
<evidence type="ECO:0000256" key="2">
    <source>
        <dbReference type="ARBA" id="ARBA00022491"/>
    </source>
</evidence>
<dbReference type="Pfam" id="PF04054">
    <property type="entry name" value="Not1"/>
    <property type="match status" value="1"/>
</dbReference>
<dbReference type="FunFam" id="1.25.40.180:FF:000012">
    <property type="entry name" value="Ccr4-Not transcription complex subunit"/>
    <property type="match status" value="1"/>
</dbReference>
<dbReference type="InterPro" id="IPR032191">
    <property type="entry name" value="CNOT1_CAF1_bind"/>
</dbReference>
<dbReference type="GO" id="GO:0060090">
    <property type="term" value="F:molecular adaptor activity"/>
    <property type="evidence" value="ECO:0007669"/>
    <property type="project" value="TreeGrafter"/>
</dbReference>
<dbReference type="KEGG" id="olu:OSTLU_32751"/>
<keyword evidence="2" id="KW-0678">Repressor</keyword>
<evidence type="ECO:0000259" key="10">
    <source>
        <dbReference type="Pfam" id="PF16417"/>
    </source>
</evidence>
<dbReference type="InterPro" id="IPR032194">
    <property type="entry name" value="CNOT1_HEAT"/>
</dbReference>
<dbReference type="Pfam" id="PF16418">
    <property type="entry name" value="CNOT1_HEAT"/>
    <property type="match status" value="1"/>
</dbReference>
<evidence type="ECO:0000313" key="12">
    <source>
        <dbReference type="EMBL" id="ABO97041.1"/>
    </source>
</evidence>
<feature type="compositionally biased region" description="Pro residues" evidence="6">
    <location>
        <begin position="1233"/>
        <end position="1264"/>
    </location>
</feature>
<proteinExistence type="predicted"/>
<feature type="compositionally biased region" description="Pro residues" evidence="6">
    <location>
        <begin position="1214"/>
        <end position="1223"/>
    </location>
</feature>
<dbReference type="HOGENOM" id="CLU_000286_3_1_1"/>
<dbReference type="GO" id="GO:0000932">
    <property type="term" value="C:P-body"/>
    <property type="evidence" value="ECO:0007669"/>
    <property type="project" value="TreeGrafter"/>
</dbReference>
<sequence>MGDGSSKGDVDAQRLASVASTAEAMEELGYACAHAKDSLIEILGKLPKLDDAGLAKVVGMIARTSSGKLETSRGEAALVSLAKSAGIAAPSAEALRLTTWNGDVVVDAVNATYKDLNWENAMEKLDQPEFGCPDASSFQLICDMYSRATGKSFPAKALCAAPWGKNQAGQIEALRQLLGSPQESCDWGSLKHVDVEGTLAGPWGCLDLMSTLCSLSETGHRDAARGALEPGAGRSPETVCITLAQVCDEHNALARDAFGALLPPYVATSHPKSGLVLSNVWGRHSVAVIRAMVDAHTSSPAAADRIFDVCQELNALQVIIDRSPFPLAIEMVSIASVRAGVNLEQWLQEKIKANGGAFVSACMRFLRAKATQEGGDKGATPLKPEVLQTFLKVLQGAQQTMPPDLQAELRQLVAQIQNSPNKGRDSSAASDDLSVQAGTAQGFTPDVEEEANRYFQRVYSMQQSIGELVEVLRAFRVSQVQRERDVFSCMVHNLFDEYKFFPKYPEKELRITAVLFGQLIFHNLVSNITLGVALRCVLDALRKPQGSKMFAFGSDALEQFKRRLTEWPQYCQHLAQIPNLAQAHPDLLHLFSKGNDQTVALGRSEPSMNTAANADAQLAAGVAGMRIGGGDSGGEGNHPPLPRSLSSGMNLPPQPPGPPPAGESAPAPAASRLTTRGMSTPEIGQIARVSSGGQIAAAASGAPSGFATSLNIDTLVAASAEAKQPDAATADKVHFLVNNLSAENMEEKAAEVKSKVSADLYEWFAGYLVVKRASIEPNYHALYLELLEKVGDKNLYAAILQATYRNIKVLLSSGKVKTNSGERSLLKNLGSWLGQLTISKRKPVLQRDLDLKELILESYESGRMIGVVPFVAKVLEPAKDNMIFKPPNPWTVAILSLLCEIYNERDLKLNLKFEMERLFKHLDVNIKDIEPSMLLASRMRERQNNPDFVADKNFAAPVPLQSAASEGSLQQHGVVGRSMDEEEKTRLQTQSLEGALPNMQAHVRVAAAPNLPESTRAALLRLLPVALTQGIREIVAPVVERSVTIACKTSQELVRKDFATEADINRVRKAAHLMVSSLAGSLALVTCREPLKASVANQLRALLQQSGAGAGSEASALEAAVQSATVDNLELGCALIEKAASEKAIRDIDESLAAAVIVRQKHRESGINQPFFDAAIMQGRYPAALPESLRPRPGQLPTAALRIYDDFAQLPRAPSGPPPPSGAPPAFARQPPFGQPQPPPPPVAYPGMPPPPPPGAPPPLPPDVPSEGVADGAQDAGKDSAKGPPSGAHPHGQPDPAGLREKVAAHFDEWARVQDLPVTDAANVAFMQRLVESRLLAEDTQERFLRILVELAVTHCLGSEVPSATPQASSQLSFAAIDAYVRLVTRLVRRQEEPLASRLAFFGRALVAVVRTAMRDTDERNVAFNARPYFRALAGLLNEMHAPDNALDSSHPQVLAAFASAFLALQPLRVPGFAFAWLELVSHRCFMPRLLIDHEQKGWPLLQRLLTAILRFMEPHLRTADLSEPIKLLYKGMLRMFLVLLHDFPEFLCNHHVNFCDIIPPNCIQLRNLVLSAYPRNMRLPDPFTPNLKVDLLPETQQAPRINADADHAFRSSPMREEVDAFLTTRKSENLSQQLIHRLMLSPSAALAAGTKYNVPLINAFVLYVGVQAIQANRSKDASSGIAQSAPMELFSQLIESLDMEGRYLFVNAIANQLRYPNCHTHYFSCVILFLFSEAKFAIIQEQITRVLLERLIVNRPHPWGLLITFIELIKNPRYNFWGHAFTKCSPEIERLFESVARSCLPQQDKEGVPKPSPVPAS</sequence>
<dbReference type="OMA" id="IDEYHCY"/>
<dbReference type="Pfam" id="PF12842">
    <property type="entry name" value="DUF3819"/>
    <property type="match status" value="1"/>
</dbReference>
<feature type="domain" description="CCR4-NOT transcription complex subunit 1 TTP binding" evidence="10">
    <location>
        <begin position="417"/>
        <end position="598"/>
    </location>
</feature>
<dbReference type="Gene3D" id="1.25.40.180">
    <property type="match status" value="1"/>
</dbReference>
<evidence type="ECO:0000313" key="13">
    <source>
        <dbReference type="Proteomes" id="UP000001568"/>
    </source>
</evidence>
<dbReference type="Gene3D" id="1.25.40.800">
    <property type="match status" value="1"/>
</dbReference>
<dbReference type="InterPro" id="IPR038535">
    <property type="entry name" value="CNOT1_TTP_bind_sf"/>
</dbReference>
<dbReference type="InterPro" id="IPR007196">
    <property type="entry name" value="CCR4-Not_Not1_C"/>
</dbReference>
<organism evidence="12 13">
    <name type="scientific">Ostreococcus lucimarinus (strain CCE9901)</name>
    <dbReference type="NCBI Taxonomy" id="436017"/>
    <lineage>
        <taxon>Eukaryota</taxon>
        <taxon>Viridiplantae</taxon>
        <taxon>Chlorophyta</taxon>
        <taxon>Mamiellophyceae</taxon>
        <taxon>Mamiellales</taxon>
        <taxon>Bathycoccaceae</taxon>
        <taxon>Ostreococcus</taxon>
    </lineage>
</organism>
<name>A4S0H7_OSTLU</name>
<dbReference type="Gene3D" id="1.25.40.790">
    <property type="match status" value="1"/>
</dbReference>
<evidence type="ECO:0000256" key="5">
    <source>
        <dbReference type="ARBA" id="ARBA00023242"/>
    </source>
</evidence>
<keyword evidence="13" id="KW-1185">Reference proteome</keyword>
<comment type="subcellular location">
    <subcellularLocation>
        <location evidence="1">Nucleus</location>
    </subcellularLocation>
</comment>
<dbReference type="Pfam" id="PF16417">
    <property type="entry name" value="CNOT1_TTP_bind"/>
    <property type="match status" value="1"/>
</dbReference>
<dbReference type="GeneID" id="5002884"/>
<accession>A4S0H7</accession>
<dbReference type="eggNOG" id="KOG1831">
    <property type="taxonomic scope" value="Eukaryota"/>
</dbReference>
<dbReference type="InterPro" id="IPR024557">
    <property type="entry name" value="CNOT1_dom_4"/>
</dbReference>
<dbReference type="PANTHER" id="PTHR13162:SF8">
    <property type="entry name" value="CCR4-NOT TRANSCRIPTION COMPLEX SUBUNIT 1"/>
    <property type="match status" value="1"/>
</dbReference>
<evidence type="ECO:0000259" key="7">
    <source>
        <dbReference type="Pfam" id="PF04054"/>
    </source>
</evidence>
<feature type="region of interest" description="Disordered" evidence="6">
    <location>
        <begin position="1209"/>
        <end position="1298"/>
    </location>
</feature>
<keyword evidence="3" id="KW-0805">Transcription regulation</keyword>
<dbReference type="OrthoDB" id="1933107at2759"/>
<evidence type="ECO:0000256" key="4">
    <source>
        <dbReference type="ARBA" id="ARBA00023163"/>
    </source>
</evidence>
<dbReference type="Pfam" id="PF16415">
    <property type="entry name" value="CNOT1_CAF1_bind"/>
    <property type="match status" value="1"/>
</dbReference>
<dbReference type="Proteomes" id="UP000001568">
    <property type="component" value="Chromosome 7"/>
</dbReference>
<reference evidence="12 13" key="1">
    <citation type="journal article" date="2007" name="Proc. Natl. Acad. Sci. U.S.A.">
        <title>The tiny eukaryote Ostreococcus provides genomic insights into the paradox of plankton speciation.</title>
        <authorList>
            <person name="Palenik B."/>
            <person name="Grimwood J."/>
            <person name="Aerts A."/>
            <person name="Rouze P."/>
            <person name="Salamov A."/>
            <person name="Putnam N."/>
            <person name="Dupont C."/>
            <person name="Jorgensen R."/>
            <person name="Derelle E."/>
            <person name="Rombauts S."/>
            <person name="Zhou K."/>
            <person name="Otillar R."/>
            <person name="Merchant S.S."/>
            <person name="Podell S."/>
            <person name="Gaasterland T."/>
            <person name="Napoli C."/>
            <person name="Gendler K."/>
            <person name="Manuell A."/>
            <person name="Tai V."/>
            <person name="Vallon O."/>
            <person name="Piganeau G."/>
            <person name="Jancek S."/>
            <person name="Heijde M."/>
            <person name="Jabbari K."/>
            <person name="Bowler C."/>
            <person name="Lohr M."/>
            <person name="Robbens S."/>
            <person name="Werner G."/>
            <person name="Dubchak I."/>
            <person name="Pazour G.J."/>
            <person name="Ren Q."/>
            <person name="Paulsen I."/>
            <person name="Delwiche C."/>
            <person name="Schmutz J."/>
            <person name="Rokhsar D."/>
            <person name="Van de Peer Y."/>
            <person name="Moreau H."/>
            <person name="Grigoriev I.V."/>
        </authorList>
    </citation>
    <scope>NUCLEOTIDE SEQUENCE [LARGE SCALE GENOMIC DNA]</scope>
    <source>
        <strain evidence="12 13">CCE9901</strain>
    </source>
</reference>
<dbReference type="PANTHER" id="PTHR13162">
    <property type="entry name" value="CCR4-NOT TRANSCRIPTION COMPLEX"/>
    <property type="match status" value="1"/>
</dbReference>